<comment type="subcellular location">
    <subcellularLocation>
        <location evidence="7">Cytoplasm</location>
    </subcellularLocation>
</comment>
<dbReference type="InterPro" id="IPR005814">
    <property type="entry name" value="Aminotrans_3"/>
</dbReference>
<dbReference type="CDD" id="cd00610">
    <property type="entry name" value="OAT_like"/>
    <property type="match status" value="1"/>
</dbReference>
<comment type="catalytic activity">
    <reaction evidence="7">
        <text>(S)-4-amino-5-oxopentanoate = 5-aminolevulinate</text>
        <dbReference type="Rhea" id="RHEA:14265"/>
        <dbReference type="ChEBI" id="CHEBI:57501"/>
        <dbReference type="ChEBI" id="CHEBI:356416"/>
        <dbReference type="EC" id="5.4.3.8"/>
    </reaction>
</comment>
<dbReference type="UniPathway" id="UPA00251">
    <property type="reaction ID" value="UER00317"/>
</dbReference>
<evidence type="ECO:0000256" key="7">
    <source>
        <dbReference type="HAMAP-Rule" id="MF_00375"/>
    </source>
</evidence>
<dbReference type="Gene3D" id="3.90.1150.10">
    <property type="entry name" value="Aspartate Aminotransferase, domain 1"/>
    <property type="match status" value="1"/>
</dbReference>
<dbReference type="FunFam" id="3.40.640.10:FF:000021">
    <property type="entry name" value="Glutamate-1-semialdehyde 2,1-aminomutase"/>
    <property type="match status" value="1"/>
</dbReference>
<evidence type="ECO:0000256" key="4">
    <source>
        <dbReference type="ARBA" id="ARBA00022898"/>
    </source>
</evidence>
<dbReference type="SUPFAM" id="SSF53383">
    <property type="entry name" value="PLP-dependent transferases"/>
    <property type="match status" value="1"/>
</dbReference>
<sequence>MITHSEQLFQQARRLMPGGVNSPVRAWRAMGMSPRFIARAQGPHIIDVDGNVYLDFVGSWGPMIVGHAHPKVLEAVQKAAAAGTSYGAPTPAEVELADLLIDAVSGLEMVRLVNSGTEATMSALRLARAATGRKKIIKFDGGYHGHADTLLVQAGSGVLTQGIPGSPGVPEEIASLTISVAYNDLNAVVQAMEHHAGDIAALIVEPVAGNMGVVLPQPDFLPGLRRLCDQRSIVLIFDEVITGFRVAWGGAQKKFGVTPDLTCLGKVIGGGLPVGAYGGRRDLMEQMAPVGPVYQAGTLSGNPLAMAAGLATLKILAEPGTYEDLEEKGCYFTEQISALAHLMKLPLRINREGSMFTIFFTDCPVNNLVEAQTSDTGRFQQFFQAMLAQGVYLPPSQFEAWFVSLAHSPEDLQKALSAGEKALLDCK</sequence>
<dbReference type="InterPro" id="IPR015421">
    <property type="entry name" value="PyrdxlP-dep_Trfase_major"/>
</dbReference>
<dbReference type="EMBL" id="CP002629">
    <property type="protein sequence ID" value="AEB10410.1"/>
    <property type="molecule type" value="Genomic_DNA"/>
</dbReference>
<comment type="subunit">
    <text evidence="7">Homodimer.</text>
</comment>
<evidence type="ECO:0000256" key="5">
    <source>
        <dbReference type="ARBA" id="ARBA00023235"/>
    </source>
</evidence>
<dbReference type="Pfam" id="PF00202">
    <property type="entry name" value="Aminotran_3"/>
    <property type="match status" value="1"/>
</dbReference>
<dbReference type="PROSITE" id="PS00600">
    <property type="entry name" value="AA_TRANSFER_CLASS_3"/>
    <property type="match status" value="1"/>
</dbReference>
<dbReference type="Proteomes" id="UP000000483">
    <property type="component" value="Chromosome"/>
</dbReference>
<evidence type="ECO:0000256" key="1">
    <source>
        <dbReference type="ARBA" id="ARBA00001933"/>
    </source>
</evidence>
<organism evidence="8 9">
    <name type="scientific">Desulfobacca acetoxidans (strain ATCC 700848 / DSM 11109 / ASRB2)</name>
    <dbReference type="NCBI Taxonomy" id="880072"/>
    <lineage>
        <taxon>Bacteria</taxon>
        <taxon>Pseudomonadati</taxon>
        <taxon>Thermodesulfobacteriota</taxon>
        <taxon>Desulfobaccia</taxon>
        <taxon>Desulfobaccales</taxon>
        <taxon>Desulfobaccaceae</taxon>
        <taxon>Desulfobacca</taxon>
    </lineage>
</organism>
<keyword evidence="5 7" id="KW-0413">Isomerase</keyword>
<dbReference type="InterPro" id="IPR015422">
    <property type="entry name" value="PyrdxlP-dep_Trfase_small"/>
</dbReference>
<dbReference type="AlphaFoldDB" id="F2NDR3"/>
<keyword evidence="7" id="KW-0963">Cytoplasm</keyword>
<dbReference type="Gene3D" id="3.40.640.10">
    <property type="entry name" value="Type I PLP-dependent aspartate aminotransferase-like (Major domain)"/>
    <property type="match status" value="1"/>
</dbReference>
<dbReference type="GO" id="GO:0006782">
    <property type="term" value="P:protoporphyrinogen IX biosynthetic process"/>
    <property type="evidence" value="ECO:0007669"/>
    <property type="project" value="UniProtKB-UniRule"/>
</dbReference>
<comment type="pathway">
    <text evidence="2 7">Porphyrin-containing compound metabolism; protoporphyrin-IX biosynthesis; 5-aminolevulinate from L-glutamyl-tRNA(Glu): step 2/2.</text>
</comment>
<dbReference type="NCBIfam" id="NF000818">
    <property type="entry name" value="PRK00062.1"/>
    <property type="match status" value="1"/>
</dbReference>
<evidence type="ECO:0000256" key="3">
    <source>
        <dbReference type="ARBA" id="ARBA00008981"/>
    </source>
</evidence>
<dbReference type="KEGG" id="dao:Desac_2593"/>
<keyword evidence="9" id="KW-1185">Reference proteome</keyword>
<feature type="modified residue" description="N6-(pyridoxal phosphate)lysine" evidence="7">
    <location>
        <position position="266"/>
    </location>
</feature>
<evidence type="ECO:0000313" key="9">
    <source>
        <dbReference type="Proteomes" id="UP000000483"/>
    </source>
</evidence>
<protein>
    <recommendedName>
        <fullName evidence="7">Glutamate-1-semialdehyde 2,1-aminomutase</fullName>
        <shortName evidence="7">GSA</shortName>
        <ecNumber evidence="7">5.4.3.8</ecNumber>
    </recommendedName>
    <alternativeName>
        <fullName evidence="7">Glutamate-1-semialdehyde aminotransferase</fullName>
        <shortName evidence="7">GSA-AT</shortName>
    </alternativeName>
</protein>
<reference evidence="8 9" key="1">
    <citation type="journal article" date="2011" name="Stand. Genomic Sci.">
        <title>Complete genome sequence of the acetate-degrading sulfate reducer Desulfobacca acetoxidans type strain (ASRB2).</title>
        <authorList>
            <person name="Goker M."/>
            <person name="Teshima H."/>
            <person name="Lapidus A."/>
            <person name="Nolan M."/>
            <person name="Lucas S."/>
            <person name="Hammon N."/>
            <person name="Deshpande S."/>
            <person name="Cheng J.F."/>
            <person name="Tapia R."/>
            <person name="Han C."/>
            <person name="Goodwin L."/>
            <person name="Pitluck S."/>
            <person name="Huntemann M."/>
            <person name="Liolios K."/>
            <person name="Ivanova N."/>
            <person name="Pagani I."/>
            <person name="Mavromatis K."/>
            <person name="Ovchinikova G."/>
            <person name="Pati A."/>
            <person name="Chen A."/>
            <person name="Palaniappan K."/>
            <person name="Land M."/>
            <person name="Hauser L."/>
            <person name="Brambilla E.M."/>
            <person name="Rohde M."/>
            <person name="Spring S."/>
            <person name="Detter J.C."/>
            <person name="Woyke T."/>
            <person name="Bristow J."/>
            <person name="Eisen J.A."/>
            <person name="Markowitz V."/>
            <person name="Hugenholtz P."/>
            <person name="Kyrpides N.C."/>
            <person name="Klenk H.P."/>
        </authorList>
    </citation>
    <scope>NUCLEOTIDE SEQUENCE [LARGE SCALE GENOMIC DNA]</scope>
    <source>
        <strain evidence="9">ATCC 700848 / DSM 11109 / ASRB2</strain>
    </source>
</reference>
<dbReference type="GO" id="GO:0005737">
    <property type="term" value="C:cytoplasm"/>
    <property type="evidence" value="ECO:0007669"/>
    <property type="project" value="UniProtKB-SubCell"/>
</dbReference>
<evidence type="ECO:0000256" key="2">
    <source>
        <dbReference type="ARBA" id="ARBA00004819"/>
    </source>
</evidence>
<reference evidence="9" key="2">
    <citation type="submission" date="2011-03" db="EMBL/GenBank/DDBJ databases">
        <title>The complete genome of Desulfobacca acetoxidans DSM 11109.</title>
        <authorList>
            <consortium name="US DOE Joint Genome Institute (JGI-PGF)"/>
            <person name="Lucas S."/>
            <person name="Copeland A."/>
            <person name="Lapidus A."/>
            <person name="Bruce D."/>
            <person name="Goodwin L."/>
            <person name="Pitluck S."/>
            <person name="Peters L."/>
            <person name="Kyrpides N."/>
            <person name="Mavromatis K."/>
            <person name="Ivanova N."/>
            <person name="Ovchinnikova G."/>
            <person name="Teshima H."/>
            <person name="Detter J.C."/>
            <person name="Han C."/>
            <person name="Land M."/>
            <person name="Hauser L."/>
            <person name="Markowitz V."/>
            <person name="Cheng J.-F."/>
            <person name="Hugenholtz P."/>
            <person name="Woyke T."/>
            <person name="Wu D."/>
            <person name="Spring S."/>
            <person name="Schueler E."/>
            <person name="Brambilla E."/>
            <person name="Klenk H.-P."/>
            <person name="Eisen J.A."/>
        </authorList>
    </citation>
    <scope>NUCLEOTIDE SEQUENCE [LARGE SCALE GENOMIC DNA]</scope>
    <source>
        <strain evidence="9">ATCC 700848 / DSM 11109 / ASRB2</strain>
    </source>
</reference>
<name>F2NDR3_DESAR</name>
<evidence type="ECO:0000313" key="8">
    <source>
        <dbReference type="EMBL" id="AEB10410.1"/>
    </source>
</evidence>
<evidence type="ECO:0000256" key="6">
    <source>
        <dbReference type="ARBA" id="ARBA00023244"/>
    </source>
</evidence>
<keyword evidence="6 7" id="KW-0627">Porphyrin biosynthesis</keyword>
<dbReference type="GO" id="GO:0008483">
    <property type="term" value="F:transaminase activity"/>
    <property type="evidence" value="ECO:0007669"/>
    <property type="project" value="InterPro"/>
</dbReference>
<dbReference type="GO" id="GO:0030170">
    <property type="term" value="F:pyridoxal phosphate binding"/>
    <property type="evidence" value="ECO:0007669"/>
    <property type="project" value="InterPro"/>
</dbReference>
<dbReference type="STRING" id="880072.Desac_2593"/>
<accession>F2NDR3</accession>
<gene>
    <name evidence="7" type="primary">hemL</name>
    <name evidence="8" type="ordered locus">Desac_2593</name>
</gene>
<dbReference type="HAMAP" id="MF_00375">
    <property type="entry name" value="HemL_aminotrans_3"/>
    <property type="match status" value="1"/>
</dbReference>
<dbReference type="PANTHER" id="PTHR43713">
    <property type="entry name" value="GLUTAMATE-1-SEMIALDEHYDE 2,1-AMINOMUTASE"/>
    <property type="match status" value="1"/>
</dbReference>
<dbReference type="GO" id="GO:0042286">
    <property type="term" value="F:glutamate-1-semialdehyde 2,1-aminomutase activity"/>
    <property type="evidence" value="ECO:0007669"/>
    <property type="project" value="UniProtKB-UniRule"/>
</dbReference>
<comment type="similarity">
    <text evidence="3 7">Belongs to the class-III pyridoxal-phosphate-dependent aminotransferase family. HemL subfamily.</text>
</comment>
<dbReference type="InterPro" id="IPR049704">
    <property type="entry name" value="Aminotrans_3_PPA_site"/>
</dbReference>
<dbReference type="NCBIfam" id="TIGR00713">
    <property type="entry name" value="hemL"/>
    <property type="match status" value="1"/>
</dbReference>
<keyword evidence="4 7" id="KW-0663">Pyridoxal phosphate</keyword>
<dbReference type="HOGENOM" id="CLU_016922_1_5_7"/>
<dbReference type="InterPro" id="IPR015424">
    <property type="entry name" value="PyrdxlP-dep_Trfase"/>
</dbReference>
<dbReference type="eggNOG" id="COG0001">
    <property type="taxonomic scope" value="Bacteria"/>
</dbReference>
<dbReference type="EC" id="5.4.3.8" evidence="7"/>
<comment type="cofactor">
    <cofactor evidence="1 7">
        <name>pyridoxal 5'-phosphate</name>
        <dbReference type="ChEBI" id="CHEBI:597326"/>
    </cofactor>
</comment>
<proteinExistence type="inferred from homology"/>
<dbReference type="PANTHER" id="PTHR43713:SF3">
    <property type="entry name" value="GLUTAMATE-1-SEMIALDEHYDE 2,1-AMINOMUTASE 1, CHLOROPLASTIC-RELATED"/>
    <property type="match status" value="1"/>
</dbReference>
<dbReference type="InterPro" id="IPR004639">
    <property type="entry name" value="4pyrrol_synth_GluAld_NH2Trfase"/>
</dbReference>